<proteinExistence type="predicted"/>
<feature type="region of interest" description="Disordered" evidence="1">
    <location>
        <begin position="89"/>
        <end position="119"/>
    </location>
</feature>
<feature type="region of interest" description="Disordered" evidence="1">
    <location>
        <begin position="529"/>
        <end position="555"/>
    </location>
</feature>
<dbReference type="AlphaFoldDB" id="A0A3R7PVM8"/>
<feature type="domain" description="TRPM SLOG" evidence="2">
    <location>
        <begin position="333"/>
        <end position="393"/>
    </location>
</feature>
<dbReference type="Proteomes" id="UP000283509">
    <property type="component" value="Unassembled WGS sequence"/>
</dbReference>
<dbReference type="GO" id="GO:0005886">
    <property type="term" value="C:plasma membrane"/>
    <property type="evidence" value="ECO:0007669"/>
    <property type="project" value="TreeGrafter"/>
</dbReference>
<name>A0A3R7PVM8_PENVA</name>
<dbReference type="GO" id="GO:0099604">
    <property type="term" value="F:ligand-gated calcium channel activity"/>
    <property type="evidence" value="ECO:0007669"/>
    <property type="project" value="TreeGrafter"/>
</dbReference>
<evidence type="ECO:0000259" key="2">
    <source>
        <dbReference type="Pfam" id="PF18139"/>
    </source>
</evidence>
<dbReference type="OrthoDB" id="6378479at2759"/>
<accession>A0A3R7PVM8</accession>
<gene>
    <name evidence="3" type="ORF">C7M84_022792</name>
</gene>
<sequence length="634" mass="69623">MEVTDKIGFRSTQGARRECGESGDSVAFFPSRVTCRSLSPRPAAVRFEEGKQLRVAGEATADMNRNNSLLRPPLASDLPFVATSPRPSVPDIMSEVPGITLRPSTPERGSEQTSMRGRSGSVISFDRFSDFEIDDLANLSMNDQRWTLNREKIGLARKTESNEEHRSIENETRDIHLDFICKTFTRKECLRYVKDESRDERCHCGLTSEEHLPIAKLIPRLPYRPKSSQIPGFETVIEDPKGEVKENNSSAPEVVKSDNGTKSMEAGIILSSRRSRVHPISASPLSKSWPLHEVPPPADSKWNPMTHLRELPTNAYGRIVFTNETFGSNKPSKYVRLSDTTNIQTVLTLLTDYWRMMEPQRPQLVISVTGGAKNFQLDGKKNEIFSTGLIKVDERWLEEVKKRSLFSARLMKVEGGGREVGFLLASSRLAKGSEYGLSKASIHLSSGGQIHQRLDPHWRVPRGGHEVGGGVTRSVGQAVKQGQYITKNCQERDHMVRAIRCIGVVPWGYTDDRDLLVCPDPCDFANVNTNPPPGTRAGGEPPAPPPSPPPLHVPPTALLTKAAAAPSSERIDTPITPPLHAASRRGGAAAGCIAGPVSRARKAGRGCRLSVSQAQKSGALHSSFSRTVAHHGII</sequence>
<feature type="compositionally biased region" description="Pro residues" evidence="1">
    <location>
        <begin position="541"/>
        <end position="553"/>
    </location>
</feature>
<comment type="caution">
    <text evidence="3">The sequence shown here is derived from an EMBL/GenBank/DDBJ whole genome shotgun (WGS) entry which is preliminary data.</text>
</comment>
<dbReference type="InterPro" id="IPR050927">
    <property type="entry name" value="TRPM"/>
</dbReference>
<keyword evidence="4" id="KW-1185">Reference proteome</keyword>
<dbReference type="InterPro" id="IPR041491">
    <property type="entry name" value="TRPM_SLOG"/>
</dbReference>
<dbReference type="STRING" id="6689.A0A3R7PVM8"/>
<dbReference type="EMBL" id="QCYY01000609">
    <property type="protein sequence ID" value="ROT84003.1"/>
    <property type="molecule type" value="Genomic_DNA"/>
</dbReference>
<reference evidence="3 4" key="1">
    <citation type="submission" date="2018-04" db="EMBL/GenBank/DDBJ databases">
        <authorList>
            <person name="Zhang X."/>
            <person name="Yuan J."/>
            <person name="Li F."/>
            <person name="Xiang J."/>
        </authorList>
    </citation>
    <scope>NUCLEOTIDE SEQUENCE [LARGE SCALE GENOMIC DNA]</scope>
    <source>
        <tissue evidence="3">Muscle</tissue>
    </source>
</reference>
<organism evidence="3 4">
    <name type="scientific">Penaeus vannamei</name>
    <name type="common">Whiteleg shrimp</name>
    <name type="synonym">Litopenaeus vannamei</name>
    <dbReference type="NCBI Taxonomy" id="6689"/>
    <lineage>
        <taxon>Eukaryota</taxon>
        <taxon>Metazoa</taxon>
        <taxon>Ecdysozoa</taxon>
        <taxon>Arthropoda</taxon>
        <taxon>Crustacea</taxon>
        <taxon>Multicrustacea</taxon>
        <taxon>Malacostraca</taxon>
        <taxon>Eumalacostraca</taxon>
        <taxon>Eucarida</taxon>
        <taxon>Decapoda</taxon>
        <taxon>Dendrobranchiata</taxon>
        <taxon>Penaeoidea</taxon>
        <taxon>Penaeidae</taxon>
        <taxon>Penaeus</taxon>
    </lineage>
</organism>
<evidence type="ECO:0000313" key="4">
    <source>
        <dbReference type="Proteomes" id="UP000283509"/>
    </source>
</evidence>
<reference evidence="3 4" key="2">
    <citation type="submission" date="2019-01" db="EMBL/GenBank/DDBJ databases">
        <title>The decoding of complex shrimp genome reveals the adaptation for benthos swimmer, frequently molting mechanism and breeding impact on genome.</title>
        <authorList>
            <person name="Sun Y."/>
            <person name="Gao Y."/>
            <person name="Yu Y."/>
        </authorList>
    </citation>
    <scope>NUCLEOTIDE SEQUENCE [LARGE SCALE GENOMIC DNA]</scope>
    <source>
        <tissue evidence="3">Muscle</tissue>
    </source>
</reference>
<evidence type="ECO:0000256" key="1">
    <source>
        <dbReference type="SAM" id="MobiDB-lite"/>
    </source>
</evidence>
<dbReference type="PANTHER" id="PTHR13800:SF12">
    <property type="entry name" value="TRANSIENT RECEPTOR POTENTIAL CATION CHANNEL SUBFAMILY M MEMBER-LIKE 2"/>
    <property type="match status" value="1"/>
</dbReference>
<dbReference type="Pfam" id="PF18139">
    <property type="entry name" value="LSDAT_euk"/>
    <property type="match status" value="1"/>
</dbReference>
<dbReference type="PANTHER" id="PTHR13800">
    <property type="entry name" value="TRANSIENT RECEPTOR POTENTIAL CATION CHANNEL, SUBFAMILY M, MEMBER 6"/>
    <property type="match status" value="1"/>
</dbReference>
<evidence type="ECO:0000313" key="3">
    <source>
        <dbReference type="EMBL" id="ROT84003.1"/>
    </source>
</evidence>
<protein>
    <recommendedName>
        <fullName evidence="2">TRPM SLOG domain-containing protein</fullName>
    </recommendedName>
</protein>